<dbReference type="Proteomes" id="UP000821853">
    <property type="component" value="Chromosome 3"/>
</dbReference>
<organism evidence="1 2">
    <name type="scientific">Haemaphysalis longicornis</name>
    <name type="common">Bush tick</name>
    <dbReference type="NCBI Taxonomy" id="44386"/>
    <lineage>
        <taxon>Eukaryota</taxon>
        <taxon>Metazoa</taxon>
        <taxon>Ecdysozoa</taxon>
        <taxon>Arthropoda</taxon>
        <taxon>Chelicerata</taxon>
        <taxon>Arachnida</taxon>
        <taxon>Acari</taxon>
        <taxon>Parasitiformes</taxon>
        <taxon>Ixodida</taxon>
        <taxon>Ixodoidea</taxon>
        <taxon>Ixodidae</taxon>
        <taxon>Haemaphysalinae</taxon>
        <taxon>Haemaphysalis</taxon>
    </lineage>
</organism>
<comment type="caution">
    <text evidence="1">The sequence shown here is derived from an EMBL/GenBank/DDBJ whole genome shotgun (WGS) entry which is preliminary data.</text>
</comment>
<name>A0A9J6G7T7_HAELO</name>
<keyword evidence="2" id="KW-1185">Reference proteome</keyword>
<evidence type="ECO:0000313" key="1">
    <source>
        <dbReference type="EMBL" id="KAH9371341.1"/>
    </source>
</evidence>
<proteinExistence type="predicted"/>
<dbReference type="VEuPathDB" id="VectorBase:HLOH_063965"/>
<sequence length="63" mass="7609">MLERLLFEELWHPGIGWDEQPTEDLQNEWDQWVFQILNLDEVALPQCLIGEDNFLNKLELHVF</sequence>
<accession>A0A9J6G7T7</accession>
<protein>
    <submittedName>
        <fullName evidence="1">Uncharacterized protein</fullName>
    </submittedName>
</protein>
<gene>
    <name evidence="1" type="ORF">HPB48_015862</name>
</gene>
<dbReference type="Pfam" id="PF05380">
    <property type="entry name" value="Peptidase_A17"/>
    <property type="match status" value="1"/>
</dbReference>
<dbReference type="AlphaFoldDB" id="A0A9J6G7T7"/>
<reference evidence="1 2" key="1">
    <citation type="journal article" date="2020" name="Cell">
        <title>Large-Scale Comparative Analyses of Tick Genomes Elucidate Their Genetic Diversity and Vector Capacities.</title>
        <authorList>
            <consortium name="Tick Genome and Microbiome Consortium (TIGMIC)"/>
            <person name="Jia N."/>
            <person name="Wang J."/>
            <person name="Shi W."/>
            <person name="Du L."/>
            <person name="Sun Y."/>
            <person name="Zhan W."/>
            <person name="Jiang J.F."/>
            <person name="Wang Q."/>
            <person name="Zhang B."/>
            <person name="Ji P."/>
            <person name="Bell-Sakyi L."/>
            <person name="Cui X.M."/>
            <person name="Yuan T.T."/>
            <person name="Jiang B.G."/>
            <person name="Yang W.F."/>
            <person name="Lam T.T."/>
            <person name="Chang Q.C."/>
            <person name="Ding S.J."/>
            <person name="Wang X.J."/>
            <person name="Zhu J.G."/>
            <person name="Ruan X.D."/>
            <person name="Zhao L."/>
            <person name="Wei J.T."/>
            <person name="Ye R.Z."/>
            <person name="Que T.C."/>
            <person name="Du C.H."/>
            <person name="Zhou Y.H."/>
            <person name="Cheng J.X."/>
            <person name="Dai P.F."/>
            <person name="Guo W.B."/>
            <person name="Han X.H."/>
            <person name="Huang E.J."/>
            <person name="Li L.F."/>
            <person name="Wei W."/>
            <person name="Gao Y.C."/>
            <person name="Liu J.Z."/>
            <person name="Shao H.Z."/>
            <person name="Wang X."/>
            <person name="Wang C.C."/>
            <person name="Yang T.C."/>
            <person name="Huo Q.B."/>
            <person name="Li W."/>
            <person name="Chen H.Y."/>
            <person name="Chen S.E."/>
            <person name="Zhou L.G."/>
            <person name="Ni X.B."/>
            <person name="Tian J.H."/>
            <person name="Sheng Y."/>
            <person name="Liu T."/>
            <person name="Pan Y.S."/>
            <person name="Xia L.Y."/>
            <person name="Li J."/>
            <person name="Zhao F."/>
            <person name="Cao W.C."/>
        </authorList>
    </citation>
    <scope>NUCLEOTIDE SEQUENCE [LARGE SCALE GENOMIC DNA]</scope>
    <source>
        <strain evidence="1">HaeL-2018</strain>
    </source>
</reference>
<evidence type="ECO:0000313" key="2">
    <source>
        <dbReference type="Proteomes" id="UP000821853"/>
    </source>
</evidence>
<dbReference type="InterPro" id="IPR008042">
    <property type="entry name" value="Retrotrans_Pao"/>
</dbReference>
<dbReference type="EMBL" id="JABSTR010000005">
    <property type="protein sequence ID" value="KAH9371341.1"/>
    <property type="molecule type" value="Genomic_DNA"/>
</dbReference>
<dbReference type="OrthoDB" id="8026138at2759"/>